<comment type="caution">
    <text evidence="2">The sequence shown here is derived from an EMBL/GenBank/DDBJ whole genome shotgun (WGS) entry which is preliminary data.</text>
</comment>
<gene>
    <name evidence="2" type="ORF">SDC9_178934</name>
</gene>
<keyword evidence="1" id="KW-0472">Membrane</keyword>
<dbReference type="EMBL" id="VSSQ01082986">
    <property type="protein sequence ID" value="MPN31460.1"/>
    <property type="molecule type" value="Genomic_DNA"/>
</dbReference>
<reference evidence="2" key="1">
    <citation type="submission" date="2019-08" db="EMBL/GenBank/DDBJ databases">
        <authorList>
            <person name="Kucharzyk K."/>
            <person name="Murdoch R.W."/>
            <person name="Higgins S."/>
            <person name="Loffler F."/>
        </authorList>
    </citation>
    <scope>NUCLEOTIDE SEQUENCE</scope>
</reference>
<evidence type="ECO:0000313" key="2">
    <source>
        <dbReference type="EMBL" id="MPN31460.1"/>
    </source>
</evidence>
<protein>
    <submittedName>
        <fullName evidence="2">Uncharacterized protein</fullName>
    </submittedName>
</protein>
<feature type="transmembrane region" description="Helical" evidence="1">
    <location>
        <begin position="118"/>
        <end position="135"/>
    </location>
</feature>
<sequence>MIKLTNKVLQNAPIKGLKSKADRSIQFVAFPNIRTITVTTGKIKAAAIYHLIFTLKFGLKPSSFKLSFDNKMITIADNIGNTSHIPIPGVSPFVCTLRTESTITPIQPLAIMIPIKRIIFRIILFFILKSPHIFIF</sequence>
<accession>A0A645GYI6</accession>
<evidence type="ECO:0000256" key="1">
    <source>
        <dbReference type="SAM" id="Phobius"/>
    </source>
</evidence>
<keyword evidence="1" id="KW-0812">Transmembrane</keyword>
<proteinExistence type="predicted"/>
<name>A0A645GYI6_9ZZZZ</name>
<organism evidence="2">
    <name type="scientific">bioreactor metagenome</name>
    <dbReference type="NCBI Taxonomy" id="1076179"/>
    <lineage>
        <taxon>unclassified sequences</taxon>
        <taxon>metagenomes</taxon>
        <taxon>ecological metagenomes</taxon>
    </lineage>
</organism>
<keyword evidence="1" id="KW-1133">Transmembrane helix</keyword>
<dbReference type="AlphaFoldDB" id="A0A645GYI6"/>